<dbReference type="EMBL" id="MU842826">
    <property type="protein sequence ID" value="KAK2032941.1"/>
    <property type="molecule type" value="Genomic_DNA"/>
</dbReference>
<evidence type="ECO:0000313" key="3">
    <source>
        <dbReference type="Proteomes" id="UP001232148"/>
    </source>
</evidence>
<evidence type="ECO:0000256" key="1">
    <source>
        <dbReference type="SAM" id="MobiDB-lite"/>
    </source>
</evidence>
<comment type="caution">
    <text evidence="2">The sequence shown here is derived from an EMBL/GenBank/DDBJ whole genome shotgun (WGS) entry which is preliminary data.</text>
</comment>
<evidence type="ECO:0000313" key="2">
    <source>
        <dbReference type="EMBL" id="KAK2032941.1"/>
    </source>
</evidence>
<dbReference type="Proteomes" id="UP001232148">
    <property type="component" value="Unassembled WGS sequence"/>
</dbReference>
<organism evidence="2 3">
    <name type="scientific">Colletotrichum zoysiae</name>
    <dbReference type="NCBI Taxonomy" id="1216348"/>
    <lineage>
        <taxon>Eukaryota</taxon>
        <taxon>Fungi</taxon>
        <taxon>Dikarya</taxon>
        <taxon>Ascomycota</taxon>
        <taxon>Pezizomycotina</taxon>
        <taxon>Sordariomycetes</taxon>
        <taxon>Hypocreomycetidae</taxon>
        <taxon>Glomerellales</taxon>
        <taxon>Glomerellaceae</taxon>
        <taxon>Colletotrichum</taxon>
        <taxon>Colletotrichum graminicola species complex</taxon>
    </lineage>
</organism>
<sequence length="104" mass="11842">MLGILFEDRMRLRLVLMRRPCVVRGPIEFIHSAGPGGTLLQIEPHHTSYVCRASHSRCRRRELDDRAWPAHYFPPASGQHTSSHQNAHLLPSDAPSHQEHSCNC</sequence>
<keyword evidence="3" id="KW-1185">Reference proteome</keyword>
<proteinExistence type="predicted"/>
<feature type="region of interest" description="Disordered" evidence="1">
    <location>
        <begin position="74"/>
        <end position="104"/>
    </location>
</feature>
<reference evidence="2" key="1">
    <citation type="submission" date="2021-06" db="EMBL/GenBank/DDBJ databases">
        <title>Comparative genomics, transcriptomics and evolutionary studies reveal genomic signatures of adaptation to plant cell wall in hemibiotrophic fungi.</title>
        <authorList>
            <consortium name="DOE Joint Genome Institute"/>
            <person name="Baroncelli R."/>
            <person name="Diaz J.F."/>
            <person name="Benocci T."/>
            <person name="Peng M."/>
            <person name="Battaglia E."/>
            <person name="Haridas S."/>
            <person name="Andreopoulos W."/>
            <person name="Labutti K."/>
            <person name="Pangilinan J."/>
            <person name="Floch G.L."/>
            <person name="Makela M.R."/>
            <person name="Henrissat B."/>
            <person name="Grigoriev I.V."/>
            <person name="Crouch J.A."/>
            <person name="De Vries R.P."/>
            <person name="Sukno S.A."/>
            <person name="Thon M.R."/>
        </authorList>
    </citation>
    <scope>NUCLEOTIDE SEQUENCE</scope>
    <source>
        <strain evidence="2">MAFF235873</strain>
    </source>
</reference>
<protein>
    <submittedName>
        <fullName evidence="2">Uncharacterized protein</fullName>
    </submittedName>
</protein>
<accession>A0AAD9HPK0</accession>
<name>A0AAD9HPK0_9PEZI</name>
<gene>
    <name evidence="2" type="ORF">LX32DRAFT_138988</name>
</gene>
<dbReference type="AlphaFoldDB" id="A0AAD9HPK0"/>